<accession>A0A848LFC3</accession>
<dbReference type="Proteomes" id="UP000518300">
    <property type="component" value="Unassembled WGS sequence"/>
</dbReference>
<name>A0A848LFC3_9BACT</name>
<dbReference type="EMBL" id="JABBJJ010000030">
    <property type="protein sequence ID" value="NMO15011.1"/>
    <property type="molecule type" value="Genomic_DNA"/>
</dbReference>
<keyword evidence="2" id="KW-1185">Reference proteome</keyword>
<evidence type="ECO:0000313" key="2">
    <source>
        <dbReference type="Proteomes" id="UP000518300"/>
    </source>
</evidence>
<gene>
    <name evidence="1" type="ORF">HG543_09100</name>
</gene>
<protein>
    <submittedName>
        <fullName evidence="1">Uncharacterized protein</fullName>
    </submittedName>
</protein>
<dbReference type="InterPro" id="IPR011990">
    <property type="entry name" value="TPR-like_helical_dom_sf"/>
</dbReference>
<evidence type="ECO:0000313" key="1">
    <source>
        <dbReference type="EMBL" id="NMO15011.1"/>
    </source>
</evidence>
<comment type="caution">
    <text evidence="1">The sequence shown here is derived from an EMBL/GenBank/DDBJ whole genome shotgun (WGS) entry which is preliminary data.</text>
</comment>
<dbReference type="Gene3D" id="1.25.40.10">
    <property type="entry name" value="Tetratricopeptide repeat domain"/>
    <property type="match status" value="1"/>
</dbReference>
<sequence length="183" mass="20206">MAPHPSPEELMARLQAARETGDARQPSPARLQSLRELVRDCPALTPALLDLARLLPRADEPGVETEQSLGEAGKLLEQAVLVSRRSAPAVVELGYFLDVYRDSPEAEALFEEGARTALKTLEAAWTGLLRFWAYTRTKESLEKALRLARLAEQVFPESLNLLGEVETVRTYARQDGVPDSTVP</sequence>
<proteinExistence type="predicted"/>
<organism evidence="1 2">
    <name type="scientific">Pyxidicoccus fallax</name>
    <dbReference type="NCBI Taxonomy" id="394095"/>
    <lineage>
        <taxon>Bacteria</taxon>
        <taxon>Pseudomonadati</taxon>
        <taxon>Myxococcota</taxon>
        <taxon>Myxococcia</taxon>
        <taxon>Myxococcales</taxon>
        <taxon>Cystobacterineae</taxon>
        <taxon>Myxococcaceae</taxon>
        <taxon>Pyxidicoccus</taxon>
    </lineage>
</organism>
<reference evidence="1 2" key="1">
    <citation type="submission" date="2020-04" db="EMBL/GenBank/DDBJ databases">
        <title>Draft genome of Pyxidicoccus fallax type strain.</title>
        <authorList>
            <person name="Whitworth D.E."/>
        </authorList>
    </citation>
    <scope>NUCLEOTIDE SEQUENCE [LARGE SCALE GENOMIC DNA]</scope>
    <source>
        <strain evidence="1 2">DSM 14698</strain>
    </source>
</reference>
<dbReference type="AlphaFoldDB" id="A0A848LFC3"/>
<dbReference type="RefSeq" id="WP_169344308.1">
    <property type="nucleotide sequence ID" value="NZ_JABBJJ010000030.1"/>
</dbReference>